<evidence type="ECO:0000256" key="4">
    <source>
        <dbReference type="ARBA" id="ARBA00022840"/>
    </source>
</evidence>
<name>A0A9Q0ED26_9TELE</name>
<gene>
    <name evidence="7" type="ORF">NHX12_029105</name>
</gene>
<keyword evidence="1" id="KW-0808">Transferase</keyword>
<evidence type="ECO:0000259" key="6">
    <source>
        <dbReference type="Pfam" id="PF21127"/>
    </source>
</evidence>
<dbReference type="InterPro" id="IPR048941">
    <property type="entry name" value="ATG1-like_MIT2"/>
</dbReference>
<dbReference type="Pfam" id="PF12063">
    <property type="entry name" value="ATG1-like_MIT1"/>
    <property type="match status" value="1"/>
</dbReference>
<dbReference type="EMBL" id="JANIIK010000044">
    <property type="protein sequence ID" value="KAJ3604364.1"/>
    <property type="molecule type" value="Genomic_DNA"/>
</dbReference>
<dbReference type="Pfam" id="PF21127">
    <property type="entry name" value="ATG1-like_MIT2"/>
    <property type="match status" value="1"/>
</dbReference>
<evidence type="ECO:0000256" key="2">
    <source>
        <dbReference type="ARBA" id="ARBA00022741"/>
    </source>
</evidence>
<keyword evidence="8" id="KW-1185">Reference proteome</keyword>
<dbReference type="AlphaFoldDB" id="A0A9Q0ED26"/>
<evidence type="ECO:0008006" key="9">
    <source>
        <dbReference type="Google" id="ProtNLM"/>
    </source>
</evidence>
<protein>
    <recommendedName>
        <fullName evidence="9">Non-specific serine/threonine protein kinase</fullName>
    </recommendedName>
</protein>
<dbReference type="OrthoDB" id="346907at2759"/>
<evidence type="ECO:0000313" key="8">
    <source>
        <dbReference type="Proteomes" id="UP001148018"/>
    </source>
</evidence>
<evidence type="ECO:0000313" key="7">
    <source>
        <dbReference type="EMBL" id="KAJ3604364.1"/>
    </source>
</evidence>
<keyword evidence="2" id="KW-0547">Nucleotide-binding</keyword>
<keyword evidence="4" id="KW-0067">ATP-binding</keyword>
<feature type="domain" description="ATG1-like MIT" evidence="6">
    <location>
        <begin position="291"/>
        <end position="345"/>
    </location>
</feature>
<evidence type="ECO:0000259" key="5">
    <source>
        <dbReference type="Pfam" id="PF12063"/>
    </source>
</evidence>
<dbReference type="GO" id="GO:0004674">
    <property type="term" value="F:protein serine/threonine kinase activity"/>
    <property type="evidence" value="ECO:0007669"/>
    <property type="project" value="InterPro"/>
</dbReference>
<organism evidence="7 8">
    <name type="scientific">Muraenolepis orangiensis</name>
    <name type="common">Patagonian moray cod</name>
    <dbReference type="NCBI Taxonomy" id="630683"/>
    <lineage>
        <taxon>Eukaryota</taxon>
        <taxon>Metazoa</taxon>
        <taxon>Chordata</taxon>
        <taxon>Craniata</taxon>
        <taxon>Vertebrata</taxon>
        <taxon>Euteleostomi</taxon>
        <taxon>Actinopterygii</taxon>
        <taxon>Neopterygii</taxon>
        <taxon>Teleostei</taxon>
        <taxon>Neoteleostei</taxon>
        <taxon>Acanthomorphata</taxon>
        <taxon>Zeiogadaria</taxon>
        <taxon>Gadariae</taxon>
        <taxon>Gadiformes</taxon>
        <taxon>Muraenolepidoidei</taxon>
        <taxon>Muraenolepididae</taxon>
        <taxon>Muraenolepis</taxon>
    </lineage>
</organism>
<dbReference type="Proteomes" id="UP001148018">
    <property type="component" value="Unassembled WGS sequence"/>
</dbReference>
<dbReference type="InterPro" id="IPR022708">
    <property type="entry name" value="Atg1-like_tMIT"/>
</dbReference>
<evidence type="ECO:0000256" key="1">
    <source>
        <dbReference type="ARBA" id="ARBA00022679"/>
    </source>
</evidence>
<proteinExistence type="predicted"/>
<feature type="domain" description="Serine/threonine-protein kinase Atg1-like tMIT" evidence="5">
    <location>
        <begin position="163"/>
        <end position="279"/>
    </location>
</feature>
<sequence length="367" mass="40877">MCQQAPLSVTRRVKTAPDLLTHCPSPSCQENTNSPFKRSWSTGRLSDLLLKAAFGMQVLQGQLHPVATKCIDIAAPPSGGQRTARGRSVNPAAVVFPGDSPPRTFSESPSFMSSAWLFGSHPQRRAGRESDVEVMTPPSSLGFHPLELPEDTVMEQAHTNAVMELRFTLAFVHCVMEMASSKEPSLEASSSPDLSFLQQSLVTDQISLLSREWSHAEQLVLYMKCEEFLSSALHAAKESIEEGRLLPSVPVKQLVKQLNTLYKACVTYCRSLSDRLQSFLLDKQRLMERFNGIAAEKVIYKHAVHMVQSAALDEMFHCSTACIQRYHKALLLMEGLSRVVTETRDAESVEKCTCFIFFPQTKQLLEL</sequence>
<accession>A0A9Q0ED26</accession>
<reference evidence="7" key="1">
    <citation type="submission" date="2022-07" db="EMBL/GenBank/DDBJ databases">
        <title>Chromosome-level genome of Muraenolepis orangiensis.</title>
        <authorList>
            <person name="Kim J."/>
        </authorList>
    </citation>
    <scope>NUCLEOTIDE SEQUENCE</scope>
    <source>
        <strain evidence="7">KU_S4_2022</strain>
        <tissue evidence="7">Muscle</tissue>
    </source>
</reference>
<keyword evidence="3" id="KW-0418">Kinase</keyword>
<dbReference type="GO" id="GO:0005524">
    <property type="term" value="F:ATP binding"/>
    <property type="evidence" value="ECO:0007669"/>
    <property type="project" value="UniProtKB-KW"/>
</dbReference>
<evidence type="ECO:0000256" key="3">
    <source>
        <dbReference type="ARBA" id="ARBA00022777"/>
    </source>
</evidence>
<comment type="caution">
    <text evidence="7">The sequence shown here is derived from an EMBL/GenBank/DDBJ whole genome shotgun (WGS) entry which is preliminary data.</text>
</comment>